<dbReference type="FunFam" id="3.30.565.10:FF:000010">
    <property type="entry name" value="Sensor histidine kinase RcsC"/>
    <property type="match status" value="1"/>
</dbReference>
<accession>A0A6L9MXR7</accession>
<evidence type="ECO:0000256" key="13">
    <source>
        <dbReference type="SAM" id="Coils"/>
    </source>
</evidence>
<evidence type="ECO:0000256" key="10">
    <source>
        <dbReference type="ARBA" id="ARBA00023012"/>
    </source>
</evidence>
<feature type="transmembrane region" description="Helical" evidence="14">
    <location>
        <begin position="176"/>
        <end position="197"/>
    </location>
</feature>
<keyword evidence="4" id="KW-1003">Cell membrane</keyword>
<dbReference type="SUPFAM" id="SSF47384">
    <property type="entry name" value="Homodimeric domain of signal transducing histidine kinase"/>
    <property type="match status" value="1"/>
</dbReference>
<dbReference type="CDD" id="cd17546">
    <property type="entry name" value="REC_hyHK_CKI1_RcsC-like"/>
    <property type="match status" value="1"/>
</dbReference>
<keyword evidence="18" id="KW-1185">Reference proteome</keyword>
<dbReference type="Gene3D" id="3.30.565.10">
    <property type="entry name" value="Histidine kinase-like ATPase, C-terminal domain"/>
    <property type="match status" value="1"/>
</dbReference>
<comment type="subcellular location">
    <subcellularLocation>
        <location evidence="2">Cell membrane</location>
        <topology evidence="2">Multi-pass membrane protein</topology>
    </subcellularLocation>
</comment>
<dbReference type="GO" id="GO:0009927">
    <property type="term" value="F:histidine phosphotransfer kinase activity"/>
    <property type="evidence" value="ECO:0007669"/>
    <property type="project" value="TreeGrafter"/>
</dbReference>
<feature type="modified residue" description="4-aspartylphosphate" evidence="12">
    <location>
        <position position="865"/>
    </location>
</feature>
<dbReference type="InterPro" id="IPR001789">
    <property type="entry name" value="Sig_transdc_resp-reg_receiver"/>
</dbReference>
<dbReference type="SMART" id="SM00388">
    <property type="entry name" value="HisKA"/>
    <property type="match status" value="1"/>
</dbReference>
<dbReference type="Pfam" id="PF00072">
    <property type="entry name" value="Response_reg"/>
    <property type="match status" value="1"/>
</dbReference>
<feature type="domain" description="Histidine kinase" evidence="15">
    <location>
        <begin position="580"/>
        <end position="796"/>
    </location>
</feature>
<gene>
    <name evidence="17" type="ORF">GTW09_15650</name>
</gene>
<dbReference type="GO" id="GO:0000155">
    <property type="term" value="F:phosphorelay sensor kinase activity"/>
    <property type="evidence" value="ECO:0007669"/>
    <property type="project" value="InterPro"/>
</dbReference>
<dbReference type="InterPro" id="IPR005467">
    <property type="entry name" value="His_kinase_dom"/>
</dbReference>
<feature type="transmembrane region" description="Helical" evidence="14">
    <location>
        <begin position="452"/>
        <end position="473"/>
    </location>
</feature>
<dbReference type="InterPro" id="IPR004358">
    <property type="entry name" value="Sig_transdc_His_kin-like_C"/>
</dbReference>
<dbReference type="EC" id="2.7.13.3" evidence="3"/>
<dbReference type="Pfam" id="PF02518">
    <property type="entry name" value="HATPase_c"/>
    <property type="match status" value="1"/>
</dbReference>
<feature type="domain" description="Response regulatory" evidence="16">
    <location>
        <begin position="816"/>
        <end position="933"/>
    </location>
</feature>
<dbReference type="Gene3D" id="1.10.287.130">
    <property type="match status" value="1"/>
</dbReference>
<evidence type="ECO:0000256" key="9">
    <source>
        <dbReference type="ARBA" id="ARBA00022989"/>
    </source>
</evidence>
<dbReference type="SUPFAM" id="SSF103190">
    <property type="entry name" value="Sensory domain-like"/>
    <property type="match status" value="1"/>
</dbReference>
<dbReference type="PROSITE" id="PS50110">
    <property type="entry name" value="RESPONSE_REGULATORY"/>
    <property type="match status" value="1"/>
</dbReference>
<dbReference type="EMBL" id="JAAAWP010000012">
    <property type="protein sequence ID" value="NDW22956.1"/>
    <property type="molecule type" value="Genomic_DNA"/>
</dbReference>
<keyword evidence="11 14" id="KW-0472">Membrane</keyword>
<keyword evidence="7 14" id="KW-0812">Transmembrane</keyword>
<dbReference type="Proteomes" id="UP000478837">
    <property type="component" value="Unassembled WGS sequence"/>
</dbReference>
<dbReference type="CDD" id="cd16922">
    <property type="entry name" value="HATPase_EvgS-ArcB-TorS-like"/>
    <property type="match status" value="1"/>
</dbReference>
<evidence type="ECO:0000313" key="18">
    <source>
        <dbReference type="Proteomes" id="UP000478837"/>
    </source>
</evidence>
<proteinExistence type="predicted"/>
<dbReference type="Pfam" id="PF00512">
    <property type="entry name" value="HisKA"/>
    <property type="match status" value="1"/>
</dbReference>
<evidence type="ECO:0000256" key="6">
    <source>
        <dbReference type="ARBA" id="ARBA00022679"/>
    </source>
</evidence>
<evidence type="ECO:0000313" key="17">
    <source>
        <dbReference type="EMBL" id="NDW22956.1"/>
    </source>
</evidence>
<keyword evidence="8" id="KW-0418">Kinase</keyword>
<feature type="transmembrane region" description="Helical" evidence="14">
    <location>
        <begin position="131"/>
        <end position="155"/>
    </location>
</feature>
<dbReference type="InterPro" id="IPR036097">
    <property type="entry name" value="HisK_dim/P_sf"/>
</dbReference>
<comment type="catalytic activity">
    <reaction evidence="1">
        <text>ATP + protein L-histidine = ADP + protein N-phospho-L-histidine.</text>
        <dbReference type="EC" id="2.7.13.3"/>
    </reaction>
</comment>
<feature type="transmembrane region" description="Helical" evidence="14">
    <location>
        <begin position="101"/>
        <end position="119"/>
    </location>
</feature>
<organism evidence="17 18">
    <name type="scientific">Alteromonas hispanica</name>
    <dbReference type="NCBI Taxonomy" id="315421"/>
    <lineage>
        <taxon>Bacteria</taxon>
        <taxon>Pseudomonadati</taxon>
        <taxon>Pseudomonadota</taxon>
        <taxon>Gammaproteobacteria</taxon>
        <taxon>Alteromonadales</taxon>
        <taxon>Alteromonadaceae</taxon>
        <taxon>Alteromonas/Salinimonas group</taxon>
        <taxon>Alteromonas</taxon>
    </lineage>
</organism>
<dbReference type="SUPFAM" id="SSF55874">
    <property type="entry name" value="ATPase domain of HSP90 chaperone/DNA topoisomerase II/histidine kinase"/>
    <property type="match status" value="1"/>
</dbReference>
<evidence type="ECO:0000256" key="7">
    <source>
        <dbReference type="ARBA" id="ARBA00022692"/>
    </source>
</evidence>
<evidence type="ECO:0000256" key="12">
    <source>
        <dbReference type="PROSITE-ProRule" id="PRU00169"/>
    </source>
</evidence>
<evidence type="ECO:0000256" key="14">
    <source>
        <dbReference type="SAM" id="Phobius"/>
    </source>
</evidence>
<dbReference type="GO" id="GO:0005886">
    <property type="term" value="C:plasma membrane"/>
    <property type="evidence" value="ECO:0007669"/>
    <property type="project" value="UniProtKB-SubCell"/>
</dbReference>
<feature type="transmembrane region" description="Helical" evidence="14">
    <location>
        <begin position="6"/>
        <end position="26"/>
    </location>
</feature>
<dbReference type="AlphaFoldDB" id="A0A6L9MXR7"/>
<feature type="transmembrane region" description="Helical" evidence="14">
    <location>
        <begin position="38"/>
        <end position="70"/>
    </location>
</feature>
<feature type="coiled-coil region" evidence="13">
    <location>
        <begin position="528"/>
        <end position="566"/>
    </location>
</feature>
<dbReference type="PANTHER" id="PTHR43047">
    <property type="entry name" value="TWO-COMPONENT HISTIDINE PROTEIN KINASE"/>
    <property type="match status" value="1"/>
</dbReference>
<dbReference type="RefSeq" id="WP_163112629.1">
    <property type="nucleotide sequence ID" value="NZ_JAAAWP010000012.1"/>
</dbReference>
<dbReference type="SMART" id="SM00387">
    <property type="entry name" value="HATPase_c"/>
    <property type="match status" value="1"/>
</dbReference>
<dbReference type="PRINTS" id="PR00344">
    <property type="entry name" value="BCTRLSENSOR"/>
</dbReference>
<evidence type="ECO:0000256" key="4">
    <source>
        <dbReference type="ARBA" id="ARBA00022475"/>
    </source>
</evidence>
<evidence type="ECO:0000256" key="8">
    <source>
        <dbReference type="ARBA" id="ARBA00022777"/>
    </source>
</evidence>
<dbReference type="SMART" id="SM00448">
    <property type="entry name" value="REC"/>
    <property type="match status" value="1"/>
</dbReference>
<evidence type="ECO:0000256" key="3">
    <source>
        <dbReference type="ARBA" id="ARBA00012438"/>
    </source>
</evidence>
<dbReference type="CDD" id="cd00082">
    <property type="entry name" value="HisKA"/>
    <property type="match status" value="1"/>
</dbReference>
<dbReference type="InterPro" id="IPR029151">
    <property type="entry name" value="Sensor-like_sf"/>
</dbReference>
<dbReference type="InterPro" id="IPR003594">
    <property type="entry name" value="HATPase_dom"/>
</dbReference>
<dbReference type="InterPro" id="IPR036890">
    <property type="entry name" value="HATPase_C_sf"/>
</dbReference>
<keyword evidence="13" id="KW-0175">Coiled coil</keyword>
<sequence length="936" mass="103425">MRKPDFHLSWSLALNVFLVCLLGAGLNSIPAPFDSAGIAVFGCGAAVYAALRFPPLLSIPMALVISAPIWFSDGSIVGKESLTLLPIVLSFFGYQKSLRQIIKIGGGFWSIVFVPILFLEHALYDTENLNLLLSGVLVTWISGVLGLVSGHFAYLTTHGLRRKLSYEPEKVKLNFLLSYFFAGCFFVASTAVIYLSVSLFQQQQERQIKGYMAQRVAVLQQQLSDFISQHQRVISSTAQTLSGDKRAEQLDARATKQLSIAASLYPNFITFLVTDDSGNITHTYPPNLIENVRAGVLPNVAYRPYFFKAMQSGKPYLSNVFQGRGFGNDQIVAMSAPIKSEDGKPIGIIEGSLSLKSFSIFDELSLNGFSLLIEDQKGEVVYASETLNLRPLSKAPTYPCEPECGNEIQDGPEGKTWLRYKGDIAQANWTVNYYFKHEYLLSSMSSYLLKDLLLLLLLSLLGTITGFLVARMISMPLRRLIRYIANFDPSTNRESKIPHQALHIQELTSVNAEFVKLEQRLLKAFDDLDKTRAKEQQLNVELGELNQSLEARIEEKTHHLESALKSAEAANTAKTQFLANMSHEIRTPMNGIIGSCELMFEHNLPEHIASRAKTISRSATNLLLILDSILDWSKIESGKMGIDNRDTQIHELLHSARELYLYSADIKDIAVDVNIDSSVPSALITDAGKVSQVVNNLLSNAIKFTDEGTITIGAEYRDNHLIIAISDTGIGISEDKLNTIFEKFEQADASTTRYYGGTGLGLAISKGLVELMGGEIQVKSALSEGSTFTFFIPCKEGESSAVKTMSEVATLPENIHVLLAEDNDINAEIVMDMLKGANVRCIRTRNGLDALEAAKKYAFDVIIMDCQMPVMDGVTATSLIRKQGKNKDEVRIIALTANAFEEDRQACLNAGMDAYLSKPIRKRMLFNTVANQLAKS</sequence>
<protein>
    <recommendedName>
        <fullName evidence="3">histidine kinase</fullName>
        <ecNumber evidence="3">2.7.13.3</ecNumber>
    </recommendedName>
</protein>
<keyword evidence="9 14" id="KW-1133">Transmembrane helix</keyword>
<dbReference type="CDD" id="cd12914">
    <property type="entry name" value="PDC1_DGC_like"/>
    <property type="match status" value="1"/>
</dbReference>
<comment type="caution">
    <text evidence="17">The sequence shown here is derived from an EMBL/GenBank/DDBJ whole genome shotgun (WGS) entry which is preliminary data.</text>
</comment>
<keyword evidence="6" id="KW-0808">Transferase</keyword>
<keyword evidence="10" id="KW-0902">Two-component regulatory system</keyword>
<evidence type="ECO:0000256" key="1">
    <source>
        <dbReference type="ARBA" id="ARBA00000085"/>
    </source>
</evidence>
<dbReference type="InterPro" id="IPR011006">
    <property type="entry name" value="CheY-like_superfamily"/>
</dbReference>
<evidence type="ECO:0000259" key="16">
    <source>
        <dbReference type="PROSITE" id="PS50110"/>
    </source>
</evidence>
<dbReference type="Gene3D" id="3.30.450.20">
    <property type="entry name" value="PAS domain"/>
    <property type="match status" value="1"/>
</dbReference>
<dbReference type="SUPFAM" id="SSF52172">
    <property type="entry name" value="CheY-like"/>
    <property type="match status" value="1"/>
</dbReference>
<dbReference type="PROSITE" id="PS50109">
    <property type="entry name" value="HIS_KIN"/>
    <property type="match status" value="1"/>
</dbReference>
<evidence type="ECO:0000256" key="5">
    <source>
        <dbReference type="ARBA" id="ARBA00022553"/>
    </source>
</evidence>
<keyword evidence="5 12" id="KW-0597">Phosphoprotein</keyword>
<dbReference type="Pfam" id="PF02743">
    <property type="entry name" value="dCache_1"/>
    <property type="match status" value="1"/>
</dbReference>
<dbReference type="InterPro" id="IPR003661">
    <property type="entry name" value="HisK_dim/P_dom"/>
</dbReference>
<name>A0A6L9MXR7_9ALTE</name>
<evidence type="ECO:0000259" key="15">
    <source>
        <dbReference type="PROSITE" id="PS50109"/>
    </source>
</evidence>
<evidence type="ECO:0000256" key="2">
    <source>
        <dbReference type="ARBA" id="ARBA00004651"/>
    </source>
</evidence>
<dbReference type="InterPro" id="IPR033479">
    <property type="entry name" value="dCache_1"/>
</dbReference>
<reference evidence="17 18" key="1">
    <citation type="submission" date="2020-01" db="EMBL/GenBank/DDBJ databases">
        <title>Genomes of bacteria type strains.</title>
        <authorList>
            <person name="Chen J."/>
            <person name="Zhu S."/>
            <person name="Yang J."/>
        </authorList>
    </citation>
    <scope>NUCLEOTIDE SEQUENCE [LARGE SCALE GENOMIC DNA]</scope>
    <source>
        <strain evidence="17 18">LMG 22958</strain>
    </source>
</reference>
<evidence type="ECO:0000256" key="11">
    <source>
        <dbReference type="ARBA" id="ARBA00023136"/>
    </source>
</evidence>
<dbReference type="PANTHER" id="PTHR43047:SF72">
    <property type="entry name" value="OSMOSENSING HISTIDINE PROTEIN KINASE SLN1"/>
    <property type="match status" value="1"/>
</dbReference>
<dbReference type="Gene3D" id="3.40.50.2300">
    <property type="match status" value="1"/>
</dbReference>